<dbReference type="NCBIfam" id="NF008849">
    <property type="entry name" value="PRK11886.1-4"/>
    <property type="match status" value="1"/>
</dbReference>
<evidence type="ECO:0000313" key="8">
    <source>
        <dbReference type="EMBL" id="SSW96622.1"/>
    </source>
</evidence>
<keyword evidence="4 6" id="KW-0092">Biotin</keyword>
<feature type="binding site" evidence="6">
    <location>
        <begin position="116"/>
        <end position="118"/>
    </location>
    <ligand>
        <name>biotin</name>
        <dbReference type="ChEBI" id="CHEBI:57586"/>
    </ligand>
</feature>
<keyword evidence="6" id="KW-0805">Transcription regulation</keyword>
<feature type="binding site" evidence="6">
    <location>
        <begin position="89"/>
        <end position="91"/>
    </location>
    <ligand>
        <name>biotin</name>
        <dbReference type="ChEBI" id="CHEBI:57586"/>
    </ligand>
</feature>
<keyword evidence="1 6" id="KW-0436">Ligase</keyword>
<dbReference type="SUPFAM" id="SSF50037">
    <property type="entry name" value="C-terminal domain of transcriptional repressors"/>
    <property type="match status" value="1"/>
</dbReference>
<dbReference type="EC" id="6.3.4.15" evidence="6"/>
<dbReference type="InterPro" id="IPR004143">
    <property type="entry name" value="BPL_LPL_catalytic"/>
</dbReference>
<dbReference type="Pfam" id="PF08279">
    <property type="entry name" value="HTH_11"/>
    <property type="match status" value="1"/>
</dbReference>
<evidence type="ECO:0000256" key="1">
    <source>
        <dbReference type="ARBA" id="ARBA00022598"/>
    </source>
</evidence>
<gene>
    <name evidence="6 8" type="primary">birA</name>
    <name evidence="8" type="ORF">ARTV_3129</name>
</gene>
<dbReference type="Gene3D" id="2.30.30.100">
    <property type="match status" value="1"/>
</dbReference>
<dbReference type="InterPro" id="IPR003142">
    <property type="entry name" value="BPL_C"/>
</dbReference>
<dbReference type="EMBL" id="UFQR01000029">
    <property type="protein sequence ID" value="SSW96622.1"/>
    <property type="molecule type" value="Genomic_DNA"/>
</dbReference>
<keyword evidence="2 6" id="KW-0547">Nucleotide-binding</keyword>
<name>A0A3B0M1Y8_9GAMM</name>
<evidence type="ECO:0000259" key="7">
    <source>
        <dbReference type="PROSITE" id="PS51733"/>
    </source>
</evidence>
<dbReference type="FunFam" id="3.30.930.10:FF:000050">
    <property type="entry name" value="Bifunctional ligase/repressor BirA"/>
    <property type="match status" value="1"/>
</dbReference>
<feature type="DNA-binding region" description="H-T-H motif" evidence="6">
    <location>
        <begin position="22"/>
        <end position="41"/>
    </location>
</feature>
<dbReference type="InterPro" id="IPR036390">
    <property type="entry name" value="WH_DNA-bd_sf"/>
</dbReference>
<keyword evidence="6" id="KW-0238">DNA-binding</keyword>
<dbReference type="CDD" id="cd16442">
    <property type="entry name" value="BPL"/>
    <property type="match status" value="1"/>
</dbReference>
<dbReference type="Pfam" id="PF03099">
    <property type="entry name" value="BPL_LplA_LipB"/>
    <property type="match status" value="1"/>
</dbReference>
<dbReference type="Gene3D" id="3.30.930.10">
    <property type="entry name" value="Bira Bifunctional Protein, Domain 2"/>
    <property type="match status" value="1"/>
</dbReference>
<organism evidence="8">
    <name type="scientific">Arsenophonus endosymbiont of Trialeurodes vaporariorum</name>
    <dbReference type="NCBI Taxonomy" id="235567"/>
    <lineage>
        <taxon>Bacteria</taxon>
        <taxon>Pseudomonadati</taxon>
        <taxon>Pseudomonadota</taxon>
        <taxon>Gammaproteobacteria</taxon>
        <taxon>Enterobacterales</taxon>
        <taxon>Morganellaceae</taxon>
        <taxon>Arsenophonus</taxon>
    </lineage>
</organism>
<dbReference type="AlphaFoldDB" id="A0A3B0M1Y8"/>
<feature type="binding site" evidence="6">
    <location>
        <position position="183"/>
    </location>
    <ligand>
        <name>biotin</name>
        <dbReference type="ChEBI" id="CHEBI:57586"/>
    </ligand>
</feature>
<keyword evidence="3 6" id="KW-0067">ATP-binding</keyword>
<sequence>MKDVTIPLKLIKILSDGSIHSGEQLGKLLGMTRAGINKHIHTLRKWGIEVNTITSKGYQLTKKMDLVDYERIYGLVRCGNIIVKPIINSTNQYLLERIDKLSSGDACVAEYQTAGRGRRGRYWASPFGCNLYLSLYWHLDQGPAAAMGLSLVAGIVIAETLNKLSGSNIKVKWPNDLYLKEKKLAGILIEMVGKTGDATHIVIGIGLNIAMSRNYETNINQGWINLEQAGIQIERNVIAGQIIMALRHELLQFEKYGLVPFIKRWLKLDNFLHKKIRLHIGDHLEIGIVKGINEHGAILLEQNGEIVSYIGGEISLRPDN</sequence>
<dbReference type="GO" id="GO:0006355">
    <property type="term" value="P:regulation of DNA-templated transcription"/>
    <property type="evidence" value="ECO:0007669"/>
    <property type="project" value="UniProtKB-UniRule"/>
</dbReference>
<dbReference type="PROSITE" id="PS51733">
    <property type="entry name" value="BPL_LPL_CATALYTIC"/>
    <property type="match status" value="1"/>
</dbReference>
<keyword evidence="6" id="KW-0804">Transcription</keyword>
<dbReference type="Gene3D" id="1.10.10.10">
    <property type="entry name" value="Winged helix-like DNA-binding domain superfamily/Winged helix DNA-binding domain"/>
    <property type="match status" value="1"/>
</dbReference>
<evidence type="ECO:0000256" key="6">
    <source>
        <dbReference type="HAMAP-Rule" id="MF_00978"/>
    </source>
</evidence>
<dbReference type="PANTHER" id="PTHR12835:SF5">
    <property type="entry name" value="BIOTIN--PROTEIN LIGASE"/>
    <property type="match status" value="1"/>
</dbReference>
<dbReference type="GO" id="GO:0004077">
    <property type="term" value="F:biotin--[biotin carboxyl-carrier protein] ligase activity"/>
    <property type="evidence" value="ECO:0007669"/>
    <property type="project" value="UniProtKB-UniRule"/>
</dbReference>
<feature type="domain" description="BPL/LPL catalytic" evidence="7">
    <location>
        <begin position="66"/>
        <end position="254"/>
    </location>
</feature>
<keyword evidence="6" id="KW-0678">Repressor</keyword>
<evidence type="ECO:0000256" key="2">
    <source>
        <dbReference type="ARBA" id="ARBA00022741"/>
    </source>
</evidence>
<evidence type="ECO:0000256" key="4">
    <source>
        <dbReference type="ARBA" id="ARBA00023267"/>
    </source>
</evidence>
<comment type="similarity">
    <text evidence="6">Belongs to the biotin--protein ligase family.</text>
</comment>
<protein>
    <recommendedName>
        <fullName evidence="6">Bifunctional ligase/repressor BirA</fullName>
    </recommendedName>
    <alternativeName>
        <fullName evidence="6">Biotin operon repressor</fullName>
    </alternativeName>
    <alternativeName>
        <fullName evidence="6">Biotin--[acetyl-CoA-carboxylase] ligase</fullName>
        <ecNumber evidence="6">6.3.4.15</ecNumber>
    </alternativeName>
    <alternativeName>
        <fullName evidence="6">Biotin--protein ligase</fullName>
    </alternativeName>
    <alternativeName>
        <fullName evidence="6">Biotin-[acetyl-CoA carboxylase] synthetase</fullName>
    </alternativeName>
</protein>
<dbReference type="SUPFAM" id="SSF46785">
    <property type="entry name" value="Winged helix' DNA-binding domain"/>
    <property type="match status" value="1"/>
</dbReference>
<dbReference type="PANTHER" id="PTHR12835">
    <property type="entry name" value="BIOTIN PROTEIN LIGASE"/>
    <property type="match status" value="1"/>
</dbReference>
<dbReference type="Pfam" id="PF02237">
    <property type="entry name" value="BPL_C"/>
    <property type="match status" value="1"/>
</dbReference>
<reference evidence="8" key="1">
    <citation type="submission" date="2018-04" db="EMBL/GenBank/DDBJ databases">
        <authorList>
            <person name="Go L.Y."/>
            <person name="Mitchell J.A."/>
        </authorList>
    </citation>
    <scope>NUCLEOTIDE SEQUENCE</scope>
    <source>
        <strain evidence="8">ARTV</strain>
    </source>
</reference>
<dbReference type="NCBIfam" id="TIGR00121">
    <property type="entry name" value="birA_ligase"/>
    <property type="match status" value="1"/>
</dbReference>
<evidence type="ECO:0000256" key="3">
    <source>
        <dbReference type="ARBA" id="ARBA00022840"/>
    </source>
</evidence>
<dbReference type="SUPFAM" id="SSF55681">
    <property type="entry name" value="Class II aaRS and biotin synthetases"/>
    <property type="match status" value="1"/>
</dbReference>
<evidence type="ECO:0000256" key="5">
    <source>
        <dbReference type="ARBA" id="ARBA00047846"/>
    </source>
</evidence>
<dbReference type="NCBIfam" id="NF008847">
    <property type="entry name" value="PRK11886.1-2"/>
    <property type="match status" value="1"/>
</dbReference>
<dbReference type="GO" id="GO:0005737">
    <property type="term" value="C:cytoplasm"/>
    <property type="evidence" value="ECO:0007669"/>
    <property type="project" value="TreeGrafter"/>
</dbReference>
<dbReference type="InterPro" id="IPR013196">
    <property type="entry name" value="HTH_11"/>
</dbReference>
<dbReference type="InterPro" id="IPR030855">
    <property type="entry name" value="Bifunct_BirA"/>
</dbReference>
<dbReference type="InterPro" id="IPR045864">
    <property type="entry name" value="aa-tRNA-synth_II/BPL/LPL"/>
</dbReference>
<dbReference type="InterPro" id="IPR036388">
    <property type="entry name" value="WH-like_DNA-bd_sf"/>
</dbReference>
<feature type="binding site" evidence="6">
    <location>
        <position position="112"/>
    </location>
    <ligand>
        <name>biotin</name>
        <dbReference type="ChEBI" id="CHEBI:57586"/>
    </ligand>
</feature>
<dbReference type="GO" id="GO:0005524">
    <property type="term" value="F:ATP binding"/>
    <property type="evidence" value="ECO:0007669"/>
    <property type="project" value="UniProtKB-UniRule"/>
</dbReference>
<dbReference type="InterPro" id="IPR008988">
    <property type="entry name" value="Transcriptional_repressor_C"/>
</dbReference>
<dbReference type="InterPro" id="IPR004408">
    <property type="entry name" value="Biotin_CoA_COase_ligase"/>
</dbReference>
<comment type="function">
    <text evidence="6">Acts both as a biotin--[acetyl-CoA-carboxylase] ligase and a biotin-operon repressor. In the presence of ATP, BirA activates biotin to form the BirA-biotinyl-5'-adenylate (BirA-bio-5'-AMP or holoBirA) complex. HoloBirA can either transfer the biotinyl moiety to the biotin carboxyl carrier protein (BCCP) subunit of acetyl-CoA carboxylase, or bind to the biotin operator site and inhibit transcription of the operon.</text>
</comment>
<accession>A0A3B0M1Y8</accession>
<dbReference type="GO" id="GO:0003677">
    <property type="term" value="F:DNA binding"/>
    <property type="evidence" value="ECO:0007669"/>
    <property type="project" value="UniProtKB-UniRule"/>
</dbReference>
<comment type="catalytic activity">
    <reaction evidence="5 6">
        <text>biotin + L-lysyl-[protein] + ATP = N(6)-biotinyl-L-lysyl-[protein] + AMP + diphosphate + H(+)</text>
        <dbReference type="Rhea" id="RHEA:11756"/>
        <dbReference type="Rhea" id="RHEA-COMP:9752"/>
        <dbReference type="Rhea" id="RHEA-COMP:10505"/>
        <dbReference type="ChEBI" id="CHEBI:15378"/>
        <dbReference type="ChEBI" id="CHEBI:29969"/>
        <dbReference type="ChEBI" id="CHEBI:30616"/>
        <dbReference type="ChEBI" id="CHEBI:33019"/>
        <dbReference type="ChEBI" id="CHEBI:57586"/>
        <dbReference type="ChEBI" id="CHEBI:83144"/>
        <dbReference type="ChEBI" id="CHEBI:456215"/>
        <dbReference type="EC" id="6.3.4.15"/>
    </reaction>
</comment>
<proteinExistence type="inferred from homology"/>
<dbReference type="HAMAP" id="MF_00978">
    <property type="entry name" value="Bifunct_BirA"/>
    <property type="match status" value="1"/>
</dbReference>